<dbReference type="PROSITE" id="PS50071">
    <property type="entry name" value="HOMEOBOX_2"/>
    <property type="match status" value="1"/>
</dbReference>
<reference evidence="5 6" key="1">
    <citation type="submission" date="2017-04" db="EMBL/GenBank/DDBJ databases">
        <title>Genome Sequence of the Model Brown-Rot Fungus Postia placenta SB12.</title>
        <authorList>
            <consortium name="DOE Joint Genome Institute"/>
            <person name="Gaskell J."/>
            <person name="Kersten P."/>
            <person name="Larrondo L.F."/>
            <person name="Canessa P."/>
            <person name="Martinez D."/>
            <person name="Hibbett D."/>
            <person name="Schmoll M."/>
            <person name="Kubicek C.P."/>
            <person name="Martinez A.T."/>
            <person name="Yadav J."/>
            <person name="Master E."/>
            <person name="Magnuson J.K."/>
            <person name="James T."/>
            <person name="Yaver D."/>
            <person name="Berka R."/>
            <person name="Labutti K."/>
            <person name="Lipzen A."/>
            <person name="Aerts A."/>
            <person name="Barry K."/>
            <person name="Henrissat B."/>
            <person name="Blanchette R."/>
            <person name="Grigoriev I."/>
            <person name="Cullen D."/>
        </authorList>
    </citation>
    <scope>NUCLEOTIDE SEQUENCE [LARGE SCALE GENOMIC DNA]</scope>
    <source>
        <strain evidence="5 6">MAD-698-R-SB12</strain>
    </source>
</reference>
<dbReference type="PANTHER" id="PTHR46255:SF3">
    <property type="entry name" value="HOMEOBOX DOMAIN-CONTAINING PROTEIN"/>
    <property type="match status" value="1"/>
</dbReference>
<feature type="compositionally biased region" description="Basic and acidic residues" evidence="3">
    <location>
        <begin position="527"/>
        <end position="536"/>
    </location>
</feature>
<gene>
    <name evidence="5" type="ORF">POSPLADRAFT_1141889</name>
</gene>
<dbReference type="Gene3D" id="1.10.10.60">
    <property type="entry name" value="Homeodomain-like"/>
    <property type="match status" value="1"/>
</dbReference>
<dbReference type="InterPro" id="IPR009057">
    <property type="entry name" value="Homeodomain-like_sf"/>
</dbReference>
<accession>A0A1X6N2K2</accession>
<dbReference type="SMART" id="SM00389">
    <property type="entry name" value="HOX"/>
    <property type="match status" value="1"/>
</dbReference>
<feature type="compositionally biased region" description="Low complexity" evidence="3">
    <location>
        <begin position="304"/>
        <end position="317"/>
    </location>
</feature>
<feature type="region of interest" description="Disordered" evidence="3">
    <location>
        <begin position="443"/>
        <end position="536"/>
    </location>
</feature>
<organism evidence="5 6">
    <name type="scientific">Postia placenta MAD-698-R-SB12</name>
    <dbReference type="NCBI Taxonomy" id="670580"/>
    <lineage>
        <taxon>Eukaryota</taxon>
        <taxon>Fungi</taxon>
        <taxon>Dikarya</taxon>
        <taxon>Basidiomycota</taxon>
        <taxon>Agaricomycotina</taxon>
        <taxon>Agaricomycetes</taxon>
        <taxon>Polyporales</taxon>
        <taxon>Adustoporiaceae</taxon>
        <taxon>Rhodonia</taxon>
    </lineage>
</organism>
<keyword evidence="1 2" id="KW-0539">Nucleus</keyword>
<feature type="compositionally biased region" description="Polar residues" evidence="3">
    <location>
        <begin position="287"/>
        <end position="302"/>
    </location>
</feature>
<evidence type="ECO:0000256" key="1">
    <source>
        <dbReference type="PROSITE-ProRule" id="PRU00108"/>
    </source>
</evidence>
<feature type="domain" description="Homeobox" evidence="4">
    <location>
        <begin position="183"/>
        <end position="220"/>
    </location>
</feature>
<dbReference type="GeneID" id="36330307"/>
<dbReference type="STRING" id="670580.A0A1X6N2K2"/>
<keyword evidence="1 2" id="KW-0238">DNA-binding</keyword>
<feature type="compositionally biased region" description="Polar residues" evidence="3">
    <location>
        <begin position="509"/>
        <end position="525"/>
    </location>
</feature>
<keyword evidence="1 2" id="KW-0371">Homeobox</keyword>
<feature type="compositionally biased region" description="Polar residues" evidence="3">
    <location>
        <begin position="241"/>
        <end position="265"/>
    </location>
</feature>
<feature type="DNA-binding region" description="Homeobox" evidence="1">
    <location>
        <begin position="185"/>
        <end position="221"/>
    </location>
</feature>
<dbReference type="AlphaFoldDB" id="A0A1X6N2K2"/>
<name>A0A1X6N2K2_9APHY</name>
<evidence type="ECO:0000256" key="3">
    <source>
        <dbReference type="SAM" id="MobiDB-lite"/>
    </source>
</evidence>
<dbReference type="PANTHER" id="PTHR46255">
    <property type="entry name" value="SHORT STATURE HOMEOBOX"/>
    <property type="match status" value="1"/>
</dbReference>
<evidence type="ECO:0000259" key="4">
    <source>
        <dbReference type="PROSITE" id="PS50071"/>
    </source>
</evidence>
<evidence type="ECO:0000256" key="2">
    <source>
        <dbReference type="RuleBase" id="RU000682"/>
    </source>
</evidence>
<protein>
    <recommendedName>
        <fullName evidence="4">Homeobox domain-containing protein</fullName>
    </recommendedName>
</protein>
<dbReference type="OrthoDB" id="6159439at2759"/>
<feature type="compositionally biased region" description="Polar residues" evidence="3">
    <location>
        <begin position="470"/>
        <end position="479"/>
    </location>
</feature>
<keyword evidence="6" id="KW-1185">Reference proteome</keyword>
<dbReference type="EMBL" id="KZ110596">
    <property type="protein sequence ID" value="OSX62702.1"/>
    <property type="molecule type" value="Genomic_DNA"/>
</dbReference>
<feature type="region of interest" description="Disordered" evidence="3">
    <location>
        <begin position="395"/>
        <end position="414"/>
    </location>
</feature>
<dbReference type="GO" id="GO:0000981">
    <property type="term" value="F:DNA-binding transcription factor activity, RNA polymerase II-specific"/>
    <property type="evidence" value="ECO:0007669"/>
    <property type="project" value="TreeGrafter"/>
</dbReference>
<dbReference type="RefSeq" id="XP_024339496.1">
    <property type="nucleotide sequence ID" value="XM_024485358.1"/>
</dbReference>
<dbReference type="InterPro" id="IPR001356">
    <property type="entry name" value="HD"/>
</dbReference>
<dbReference type="GO" id="GO:1990837">
    <property type="term" value="F:sequence-specific double-stranded DNA binding"/>
    <property type="evidence" value="ECO:0007669"/>
    <property type="project" value="TreeGrafter"/>
</dbReference>
<sequence>MRMSFCQNSDNGIRGLAMARSFWFGLHQLGQIVFRISYATVPHYGRGGVISVKTGAKQRGPRLLLEIHCVANAPVAGTRSCRRSQRELKRTRRRPYSVTLVPVGSMDSRSDNEVEGLVNVLADISIASMIKKLISIAVSSKRLLKQTSNLDLDPKDRVQTYGTTQRRLSEEAAGMGQKVCQSQSRFPTTAMREEVGRAIGLSARKVQIWFQNQRQKARRPRGQATTPLTRPPQFGPFQNAHLGSSSSDMAAFSGTSAQGHTSSGSHLVHLNPVVGYGHEGTYHGHQESQMSRALPRSVTSPYLSGPGIPGSASSSSARTDYTLPRDARGAAVVRETPRPSTSYPTVNRASTYIRPRPATAEVSSSASFTAGEHTLRQPRLSVDSGDTQLDHPVTLPPLVIGPEPNRRQASTSPFSSMSEVWRRWHPSPAGGMSPRPLAIPPPFTLQPHPQWDDPAFSPFSRPSYQIGHPSISSAASGYGSTMPPISPPVTSPSAESHPSSLARHHRAESVSSGNSTRESPTQQAGRRSYDYDNFHE</sequence>
<evidence type="ECO:0000313" key="6">
    <source>
        <dbReference type="Proteomes" id="UP000194127"/>
    </source>
</evidence>
<proteinExistence type="predicted"/>
<comment type="subcellular location">
    <subcellularLocation>
        <location evidence="1 2">Nucleus</location>
    </subcellularLocation>
</comment>
<dbReference type="InterPro" id="IPR052631">
    <property type="entry name" value="Paired_homeobox_Bicoid"/>
</dbReference>
<dbReference type="GO" id="GO:0005634">
    <property type="term" value="C:nucleus"/>
    <property type="evidence" value="ECO:0007669"/>
    <property type="project" value="UniProtKB-SubCell"/>
</dbReference>
<dbReference type="Pfam" id="PF00046">
    <property type="entry name" value="Homeodomain"/>
    <property type="match status" value="1"/>
</dbReference>
<dbReference type="SUPFAM" id="SSF46689">
    <property type="entry name" value="Homeodomain-like"/>
    <property type="match status" value="1"/>
</dbReference>
<dbReference type="Proteomes" id="UP000194127">
    <property type="component" value="Unassembled WGS sequence"/>
</dbReference>
<evidence type="ECO:0000313" key="5">
    <source>
        <dbReference type="EMBL" id="OSX62702.1"/>
    </source>
</evidence>
<dbReference type="CDD" id="cd00086">
    <property type="entry name" value="homeodomain"/>
    <property type="match status" value="1"/>
</dbReference>
<feature type="region of interest" description="Disordered" evidence="3">
    <location>
        <begin position="212"/>
        <end position="346"/>
    </location>
</feature>